<reference evidence="1 2" key="1">
    <citation type="submission" date="2019-03" db="EMBL/GenBank/DDBJ databases">
        <title>Sequencing the genomes of 1000 actinobacteria strains.</title>
        <authorList>
            <person name="Klenk H.-P."/>
        </authorList>
    </citation>
    <scope>NUCLEOTIDE SEQUENCE [LARGE SCALE GENOMIC DNA]</scope>
    <source>
        <strain evidence="1 2">DSM 43805</strain>
    </source>
</reference>
<gene>
    <name evidence="1" type="ORF">C8E87_6488</name>
</gene>
<organism evidence="1 2">
    <name type="scientific">Paractinoplanes brasiliensis</name>
    <dbReference type="NCBI Taxonomy" id="52695"/>
    <lineage>
        <taxon>Bacteria</taxon>
        <taxon>Bacillati</taxon>
        <taxon>Actinomycetota</taxon>
        <taxon>Actinomycetes</taxon>
        <taxon>Micromonosporales</taxon>
        <taxon>Micromonosporaceae</taxon>
        <taxon>Paractinoplanes</taxon>
    </lineage>
</organism>
<comment type="caution">
    <text evidence="1">The sequence shown here is derived from an EMBL/GenBank/DDBJ whole genome shotgun (WGS) entry which is preliminary data.</text>
</comment>
<sequence length="59" mass="6891">MMDLYLLATLRMKERLRQAELAQLRPSVSRPRIVLARWLMAAARRLWPEAGREMAGAIR</sequence>
<dbReference type="RefSeq" id="WP_133877243.1">
    <property type="nucleotide sequence ID" value="NZ_SNWR01000002.1"/>
</dbReference>
<evidence type="ECO:0000313" key="2">
    <source>
        <dbReference type="Proteomes" id="UP000294901"/>
    </source>
</evidence>
<protein>
    <submittedName>
        <fullName evidence="1">Uncharacterized protein</fullName>
    </submittedName>
</protein>
<dbReference type="Proteomes" id="UP000294901">
    <property type="component" value="Unassembled WGS sequence"/>
</dbReference>
<accession>A0A4V3C5S8</accession>
<evidence type="ECO:0000313" key="1">
    <source>
        <dbReference type="EMBL" id="TDO31078.1"/>
    </source>
</evidence>
<name>A0A4V3C5S8_9ACTN</name>
<keyword evidence="2" id="KW-1185">Reference proteome</keyword>
<dbReference type="EMBL" id="SNWR01000002">
    <property type="protein sequence ID" value="TDO31078.1"/>
    <property type="molecule type" value="Genomic_DNA"/>
</dbReference>
<dbReference type="AlphaFoldDB" id="A0A4V3C5S8"/>
<proteinExistence type="predicted"/>